<evidence type="ECO:0000256" key="7">
    <source>
        <dbReference type="ARBA" id="ARBA00024033"/>
    </source>
</evidence>
<keyword evidence="6 8" id="KW-0472">Membrane</keyword>
<evidence type="ECO:0000256" key="8">
    <source>
        <dbReference type="SAM" id="Phobius"/>
    </source>
</evidence>
<protein>
    <submittedName>
        <fullName evidence="9">Glycosyltransferase 87 family protein</fullName>
    </submittedName>
</protein>
<keyword evidence="2" id="KW-1003">Cell membrane</keyword>
<feature type="transmembrane region" description="Helical" evidence="8">
    <location>
        <begin position="139"/>
        <end position="158"/>
    </location>
</feature>
<keyword evidence="3" id="KW-0808">Transferase</keyword>
<dbReference type="Pfam" id="PF09594">
    <property type="entry name" value="GT87"/>
    <property type="match status" value="1"/>
</dbReference>
<evidence type="ECO:0000256" key="1">
    <source>
        <dbReference type="ARBA" id="ARBA00004651"/>
    </source>
</evidence>
<feature type="transmembrane region" description="Helical" evidence="8">
    <location>
        <begin position="286"/>
        <end position="303"/>
    </location>
</feature>
<evidence type="ECO:0000256" key="4">
    <source>
        <dbReference type="ARBA" id="ARBA00022692"/>
    </source>
</evidence>
<feature type="transmembrane region" description="Helical" evidence="8">
    <location>
        <begin position="192"/>
        <end position="216"/>
    </location>
</feature>
<dbReference type="RefSeq" id="WP_353649795.1">
    <property type="nucleotide sequence ID" value="NZ_CP159218.1"/>
</dbReference>
<feature type="transmembrane region" description="Helical" evidence="8">
    <location>
        <begin position="405"/>
        <end position="422"/>
    </location>
</feature>
<keyword evidence="5 8" id="KW-1133">Transmembrane helix</keyword>
<evidence type="ECO:0000313" key="9">
    <source>
        <dbReference type="EMBL" id="XCG64182.1"/>
    </source>
</evidence>
<evidence type="ECO:0000256" key="2">
    <source>
        <dbReference type="ARBA" id="ARBA00022475"/>
    </source>
</evidence>
<dbReference type="InterPro" id="IPR018584">
    <property type="entry name" value="GT87"/>
</dbReference>
<sequence>MVGSGGLRSSAARWLALDLSQLGRDDRRRAIIGGSVMLFVAIAVAMLNYFLRGPNHDQYDLRIYYSAVTFWLDGNSLYDFAQPDPVNVSLGFTYPPIAAILMAPMELIPVGIVVVLHFVVLIACSVVLAWLYLRHYWELRPFQMFIVVGVVCALGFLLQPIAQNIGFGQVNLLLAALVVIDVLVLGGRGSRWFGVGIGLAMALKLTPGIFLLLLVLDRRWRGLLTAVGSAAAVIAVGFAINWSDSVRYYTDLIWESDRVGFLDNPVNQSWNGTLARLTAPEQPSRALWLLGALLVVALGAVRIRRALRAGDLVAALTLTGFVGALASPVTWVHHIVWVLPAAIVLHRYFWVPTADGGRRVSRRALLLSATGLFLWVFDIPSTFHLPDTGFESLSLGSAVIASQQFIWLVLAVIMLPIGAAADRAPSRSSTTRVIHAGS</sequence>
<dbReference type="GO" id="GO:0016758">
    <property type="term" value="F:hexosyltransferase activity"/>
    <property type="evidence" value="ECO:0007669"/>
    <property type="project" value="InterPro"/>
</dbReference>
<feature type="transmembrane region" description="Helical" evidence="8">
    <location>
        <begin position="335"/>
        <end position="352"/>
    </location>
</feature>
<dbReference type="GO" id="GO:0005886">
    <property type="term" value="C:plasma membrane"/>
    <property type="evidence" value="ECO:0007669"/>
    <property type="project" value="UniProtKB-SubCell"/>
</dbReference>
<reference evidence="9" key="1">
    <citation type="submission" date="2024-05" db="EMBL/GenBank/DDBJ databases">
        <authorList>
            <person name="Cai S.Y."/>
            <person name="Jin L.M."/>
            <person name="Li H.R."/>
        </authorList>
    </citation>
    <scope>NUCLEOTIDE SEQUENCE</scope>
    <source>
        <strain evidence="9">A5-74</strain>
    </source>
</reference>
<dbReference type="AlphaFoldDB" id="A0AAU8DRA2"/>
<feature type="transmembrane region" description="Helical" evidence="8">
    <location>
        <begin position="364"/>
        <end position="385"/>
    </location>
</feature>
<organism evidence="9">
    <name type="scientific">Nakamurella sp. A5-74</name>
    <dbReference type="NCBI Taxonomy" id="3158264"/>
    <lineage>
        <taxon>Bacteria</taxon>
        <taxon>Bacillati</taxon>
        <taxon>Actinomycetota</taxon>
        <taxon>Actinomycetes</taxon>
        <taxon>Nakamurellales</taxon>
        <taxon>Nakamurellaceae</taxon>
        <taxon>Nakamurella</taxon>
    </lineage>
</organism>
<comment type="similarity">
    <text evidence="7">Belongs to the glycosyltransferase 87 family.</text>
</comment>
<feature type="transmembrane region" description="Helical" evidence="8">
    <location>
        <begin position="110"/>
        <end position="133"/>
    </location>
</feature>
<keyword evidence="4 8" id="KW-0812">Transmembrane</keyword>
<feature type="transmembrane region" description="Helical" evidence="8">
    <location>
        <begin position="223"/>
        <end position="242"/>
    </location>
</feature>
<name>A0AAU8DRA2_9ACTN</name>
<feature type="transmembrane region" description="Helical" evidence="8">
    <location>
        <begin position="170"/>
        <end position="186"/>
    </location>
</feature>
<comment type="subcellular location">
    <subcellularLocation>
        <location evidence="1">Cell membrane</location>
        <topology evidence="1">Multi-pass membrane protein</topology>
    </subcellularLocation>
</comment>
<feature type="transmembrane region" description="Helical" evidence="8">
    <location>
        <begin position="30"/>
        <end position="51"/>
    </location>
</feature>
<proteinExistence type="inferred from homology"/>
<evidence type="ECO:0000256" key="5">
    <source>
        <dbReference type="ARBA" id="ARBA00022989"/>
    </source>
</evidence>
<evidence type="ECO:0000256" key="3">
    <source>
        <dbReference type="ARBA" id="ARBA00022679"/>
    </source>
</evidence>
<evidence type="ECO:0000256" key="6">
    <source>
        <dbReference type="ARBA" id="ARBA00023136"/>
    </source>
</evidence>
<accession>A0AAU8DRA2</accession>
<gene>
    <name evidence="9" type="ORF">ABLG96_02205</name>
</gene>
<dbReference type="EMBL" id="CP159218">
    <property type="protein sequence ID" value="XCG64182.1"/>
    <property type="molecule type" value="Genomic_DNA"/>
</dbReference>